<evidence type="ECO:0000256" key="3">
    <source>
        <dbReference type="ARBA" id="ARBA00023274"/>
    </source>
</evidence>
<organism evidence="5">
    <name type="scientific">Candidatus Shikimatogenerans sp. Tder</name>
    <dbReference type="NCBI Taxonomy" id="3158566"/>
    <lineage>
        <taxon>Bacteria</taxon>
        <taxon>Pseudomonadati</taxon>
        <taxon>Bacteroidota</taxon>
        <taxon>Flavobacteriia</taxon>
        <taxon>Flavobacteriales</taxon>
        <taxon>Candidatus Shikimatogenerans</taxon>
    </lineage>
</organism>
<dbReference type="EMBL" id="CP157895">
    <property type="protein sequence ID" value="XBT18606.1"/>
    <property type="molecule type" value="Genomic_DNA"/>
</dbReference>
<name>A0AAU7QTF1_9FLAO</name>
<dbReference type="PANTHER" id="PTHR11545">
    <property type="entry name" value="RIBOSOMAL PROTEIN L13"/>
    <property type="match status" value="1"/>
</dbReference>
<dbReference type="GO" id="GO:0006412">
    <property type="term" value="P:translation"/>
    <property type="evidence" value="ECO:0007669"/>
    <property type="project" value="InterPro"/>
</dbReference>
<comment type="similarity">
    <text evidence="1">Belongs to the universal ribosomal protein uL13 family.</text>
</comment>
<gene>
    <name evidence="5" type="ORF">ABNO82_00075</name>
</gene>
<dbReference type="GO" id="GO:0017148">
    <property type="term" value="P:negative regulation of translation"/>
    <property type="evidence" value="ECO:0007669"/>
    <property type="project" value="TreeGrafter"/>
</dbReference>
<accession>A0AAU7QTF1</accession>
<dbReference type="Gene3D" id="3.90.1180.10">
    <property type="entry name" value="Ribosomal protein L13"/>
    <property type="match status" value="1"/>
</dbReference>
<protein>
    <recommendedName>
        <fullName evidence="4">50S ribosomal protein L13</fullName>
    </recommendedName>
</protein>
<dbReference type="PANTHER" id="PTHR11545:SF2">
    <property type="entry name" value="LARGE RIBOSOMAL SUBUNIT PROTEIN UL13M"/>
    <property type="match status" value="1"/>
</dbReference>
<dbReference type="Pfam" id="PF00572">
    <property type="entry name" value="Ribosomal_L13"/>
    <property type="match status" value="1"/>
</dbReference>
<keyword evidence="2 5" id="KW-0689">Ribosomal protein</keyword>
<dbReference type="InterPro" id="IPR036899">
    <property type="entry name" value="Ribosomal_uL13_sf"/>
</dbReference>
<dbReference type="SUPFAM" id="SSF52161">
    <property type="entry name" value="Ribosomal protein L13"/>
    <property type="match status" value="1"/>
</dbReference>
<keyword evidence="3" id="KW-0687">Ribonucleoprotein</keyword>
<proteinExistence type="inferred from homology"/>
<dbReference type="GO" id="GO:0003735">
    <property type="term" value="F:structural constituent of ribosome"/>
    <property type="evidence" value="ECO:0007669"/>
    <property type="project" value="InterPro"/>
</dbReference>
<dbReference type="GO" id="GO:0005840">
    <property type="term" value="C:ribosome"/>
    <property type="evidence" value="ECO:0007669"/>
    <property type="project" value="UniProtKB-KW"/>
</dbReference>
<sequence length="120" mass="14195">MLDCKKKKLGRLSTLIVNILIGKYNIFYTPNYNNNNKIILLNINKIIFKKKKKYINYTGYPGGQKIKSFKYLLKKNPKKILLHSILGMIKNNLLKKNIKKNIFLYTNKEKIFINNKCIKI</sequence>
<dbReference type="GO" id="GO:1990904">
    <property type="term" value="C:ribonucleoprotein complex"/>
    <property type="evidence" value="ECO:0007669"/>
    <property type="project" value="UniProtKB-KW"/>
</dbReference>
<dbReference type="InterPro" id="IPR005823">
    <property type="entry name" value="Ribosomal_uL13_bac-type"/>
</dbReference>
<evidence type="ECO:0000256" key="1">
    <source>
        <dbReference type="ARBA" id="ARBA00006227"/>
    </source>
</evidence>
<reference evidence="5" key="1">
    <citation type="submission" date="2024-06" db="EMBL/GenBank/DDBJ databases">
        <title>Diversity, functionality, and evolutionary history of bacterial symbionts in false click beetles (Coleoptera, Throscidae).</title>
        <authorList>
            <person name="Wierz J.C."/>
            <person name="Malm H."/>
            <person name="Kaltenpoth M."/>
            <person name="Engl T."/>
        </authorList>
    </citation>
    <scope>NUCLEOTIDE SEQUENCE</scope>
    <source>
        <strain evidence="5">Tder</strain>
    </source>
</reference>
<evidence type="ECO:0000256" key="4">
    <source>
        <dbReference type="ARBA" id="ARBA00035499"/>
    </source>
</evidence>
<dbReference type="AlphaFoldDB" id="A0AAU7QTF1"/>
<evidence type="ECO:0000313" key="5">
    <source>
        <dbReference type="EMBL" id="XBT18606.1"/>
    </source>
</evidence>
<dbReference type="PIRSF" id="PIRSF002181">
    <property type="entry name" value="Ribosomal_L13"/>
    <property type="match status" value="1"/>
</dbReference>
<dbReference type="GO" id="GO:0003729">
    <property type="term" value="F:mRNA binding"/>
    <property type="evidence" value="ECO:0007669"/>
    <property type="project" value="TreeGrafter"/>
</dbReference>
<dbReference type="InterPro" id="IPR005822">
    <property type="entry name" value="Ribosomal_uL13"/>
</dbReference>
<evidence type="ECO:0000256" key="2">
    <source>
        <dbReference type="ARBA" id="ARBA00022980"/>
    </source>
</evidence>